<feature type="region of interest" description="Disordered" evidence="1">
    <location>
        <begin position="1"/>
        <end position="63"/>
    </location>
</feature>
<gene>
    <name evidence="2" type="ORF">CJ030_MR7G016739</name>
</gene>
<comment type="caution">
    <text evidence="2">The sequence shown here is derived from an EMBL/GenBank/DDBJ whole genome shotgun (WGS) entry which is preliminary data.</text>
</comment>
<keyword evidence="3" id="KW-1185">Reference proteome</keyword>
<proteinExistence type="predicted"/>
<sequence>MGSEPEYEASSTPQLSLFSLPGKTPESPGIRTPPLRSTASVPFQWEEAPGKPRPCATEYKPKSARTLELPPRLLSHESKTTNVSSPTTVLEGPYFGRSLSASHSHRFALKSLEDHGRKVAKEKGGLFGSMRWGSFRKNKEVHQASFDFSSPVVDVGGYGDTKVKITRIRRRGSFLSVSNTKSNFLALSKWSHGDVGKRDRKRWVPDHQLPHPDLIFPNHAPRF</sequence>
<dbReference type="EMBL" id="RXIC02000025">
    <property type="protein sequence ID" value="KAB1205095.1"/>
    <property type="molecule type" value="Genomic_DNA"/>
</dbReference>
<name>A0A6A1UXE8_9ROSI</name>
<dbReference type="Pfam" id="PF05097">
    <property type="entry name" value="DUF688"/>
    <property type="match status" value="1"/>
</dbReference>
<reference evidence="2 3" key="1">
    <citation type="journal article" date="2019" name="Plant Biotechnol. J.">
        <title>The red bayberry genome and genetic basis of sex determination.</title>
        <authorList>
            <person name="Jia H.M."/>
            <person name="Jia H.J."/>
            <person name="Cai Q.L."/>
            <person name="Wang Y."/>
            <person name="Zhao H.B."/>
            <person name="Yang W.F."/>
            <person name="Wang G.Y."/>
            <person name="Li Y.H."/>
            <person name="Zhan D.L."/>
            <person name="Shen Y.T."/>
            <person name="Niu Q.F."/>
            <person name="Chang L."/>
            <person name="Qiu J."/>
            <person name="Zhao L."/>
            <person name="Xie H.B."/>
            <person name="Fu W.Y."/>
            <person name="Jin J."/>
            <person name="Li X.W."/>
            <person name="Jiao Y."/>
            <person name="Zhou C.C."/>
            <person name="Tu T."/>
            <person name="Chai C.Y."/>
            <person name="Gao J.L."/>
            <person name="Fan L.J."/>
            <person name="van de Weg E."/>
            <person name="Wang J.Y."/>
            <person name="Gao Z.S."/>
        </authorList>
    </citation>
    <scope>NUCLEOTIDE SEQUENCE [LARGE SCALE GENOMIC DNA]</scope>
    <source>
        <tissue evidence="2">Leaves</tissue>
    </source>
</reference>
<dbReference type="InterPro" id="IPR007789">
    <property type="entry name" value="DUF688"/>
</dbReference>
<dbReference type="AlphaFoldDB" id="A0A6A1UXE8"/>
<dbReference type="Proteomes" id="UP000516437">
    <property type="component" value="Chromosome 7"/>
</dbReference>
<dbReference type="OrthoDB" id="1934555at2759"/>
<dbReference type="PANTHER" id="PTHR34371:SF6">
    <property type="entry name" value="MEMBRANE-ASSOCIATED KINASE REGULATOR 6"/>
    <property type="match status" value="1"/>
</dbReference>
<organism evidence="2 3">
    <name type="scientific">Morella rubra</name>
    <name type="common">Chinese bayberry</name>
    <dbReference type="NCBI Taxonomy" id="262757"/>
    <lineage>
        <taxon>Eukaryota</taxon>
        <taxon>Viridiplantae</taxon>
        <taxon>Streptophyta</taxon>
        <taxon>Embryophyta</taxon>
        <taxon>Tracheophyta</taxon>
        <taxon>Spermatophyta</taxon>
        <taxon>Magnoliopsida</taxon>
        <taxon>eudicotyledons</taxon>
        <taxon>Gunneridae</taxon>
        <taxon>Pentapetalae</taxon>
        <taxon>rosids</taxon>
        <taxon>fabids</taxon>
        <taxon>Fagales</taxon>
        <taxon>Myricaceae</taxon>
        <taxon>Morella</taxon>
    </lineage>
</organism>
<evidence type="ECO:0000313" key="3">
    <source>
        <dbReference type="Proteomes" id="UP000516437"/>
    </source>
</evidence>
<accession>A0A6A1UXE8</accession>
<dbReference type="PANTHER" id="PTHR34371">
    <property type="entry name" value="OS01G0551000 PROTEIN"/>
    <property type="match status" value="1"/>
</dbReference>
<evidence type="ECO:0000256" key="1">
    <source>
        <dbReference type="SAM" id="MobiDB-lite"/>
    </source>
</evidence>
<protein>
    <submittedName>
        <fullName evidence="2">Uncharacterized protein</fullName>
    </submittedName>
</protein>
<evidence type="ECO:0000313" key="2">
    <source>
        <dbReference type="EMBL" id="KAB1205095.1"/>
    </source>
</evidence>